<name>A0AC34Q9T0_9BILA</name>
<organism evidence="1 2">
    <name type="scientific">Panagrolaimus sp. JU765</name>
    <dbReference type="NCBI Taxonomy" id="591449"/>
    <lineage>
        <taxon>Eukaryota</taxon>
        <taxon>Metazoa</taxon>
        <taxon>Ecdysozoa</taxon>
        <taxon>Nematoda</taxon>
        <taxon>Chromadorea</taxon>
        <taxon>Rhabditida</taxon>
        <taxon>Tylenchina</taxon>
        <taxon>Panagrolaimomorpha</taxon>
        <taxon>Panagrolaimoidea</taxon>
        <taxon>Panagrolaimidae</taxon>
        <taxon>Panagrolaimus</taxon>
    </lineage>
</organism>
<evidence type="ECO:0000313" key="1">
    <source>
        <dbReference type="Proteomes" id="UP000887576"/>
    </source>
</evidence>
<accession>A0AC34Q9T0</accession>
<reference evidence="2" key="1">
    <citation type="submission" date="2022-11" db="UniProtKB">
        <authorList>
            <consortium name="WormBaseParasite"/>
        </authorList>
    </citation>
    <scope>IDENTIFICATION</scope>
</reference>
<dbReference type="Proteomes" id="UP000887576">
    <property type="component" value="Unplaced"/>
</dbReference>
<dbReference type="WBParaSite" id="JU765_v2.g14321.t1">
    <property type="protein sequence ID" value="JU765_v2.g14321.t1"/>
    <property type="gene ID" value="JU765_v2.g14321"/>
</dbReference>
<protein>
    <submittedName>
        <fullName evidence="2">Structural maintenance of chromosomes protein</fullName>
    </submittedName>
</protein>
<sequence length="1182" mass="136379">MRLKKLEIDGFKSYAKPVVITDFDPSFNAITGYNGTGKSNVLDALCFVLGISMLKQVRATRWTDLIYKQAQAGIQKASVTATFEHNDPKHKIQGFDLGKDIIVRRQVVSNGRVTYTVNGSNATQQRVQEMFRSIGMNVNNPHFLIMQGKIGKVLNMNAKEILAMVEEAVGVRIYECKKVSCLRTIEKKEEKMAEISKILDEDILPKVTKLNNERESFLKFERLKCEVAKLKKRVTAYEYISTERGIQMYKDEANAKRANITEIEEEIENAKARMKELDAEISGMTKNKDGKMDKERGVIQTKLNDLEKIQMEKESAVGDVKTEITTAKQALTSLEKSKATSKKEITNKQKKMEEIDKENGEKVRLMNKAEEDLKLAQNQRTALQRNMVLDEEGNEANPNEMVIRYNGQITQLTTEITRCKEDIKNLENRIREKQQEIQRHGNHDVSNLSKRKDEFTKRLTDVRKRIEKLNFDEKLELDLQKQMQEAQVAVNQVSGNSSNFERRYGGLLMTSYNPFPPDFPKEQIYGPLFTLFSVKDPKFYKAIDVIFGYAFPNIIVEKAQCATTLLRLNLVTRRRTFIPLDDIRGEWCSDGDFKRAKALCKGEIYHPRELLRYDQKFDLPLRHFIKNALICSDRDDASRVTADLNIRTVTLLGDEFRPGGMASGGISRGRETIMEDIAAYNQSMTAVNERKTRLEQLREEQRKVQESAAKYRELKGEEEHVLDSLKQIDEQLKHDLVNTLKEDLKSFEERKVQMKDKIKENESKLPEIEKKKEEFEKQRNQKDYFEKEIEKVEKMEKDAKERLKKYNTAQQQKQQLDKIKDEIARLEEDIVQTDEEIEAKRQQLVDLDERLRTAQAIVEEAKATVETQRQVLAEHDSKMNEQENLIKEKQAEKSAINKQILEMRSNKETVEKAVDADEQKSKDCKTKVADMLKKNPWIAADKKHFNVAKTDYDFTDFNYEENKRKLQDKNEELTEISENINPDAGQILDQNEEQVTDLQKKREQLRQDKQKLLETIKNLDERKKTEMKTAFKAVNETFGAIFQTLLNDAQAQLVATSGNEDNLDEGLEFRVGFNNMWKDSLSELSGGQRSLVALSLILSLLRFKPAPLYILDEVDAALDISHTSNIGVLIKQQFKEAQFLIVSLKPGLFKNANAIFRTQMQDGVSAVLRVQDDYLEDMETVG</sequence>
<evidence type="ECO:0000313" key="2">
    <source>
        <dbReference type="WBParaSite" id="JU765_v2.g14321.t1"/>
    </source>
</evidence>
<proteinExistence type="predicted"/>